<dbReference type="InterPro" id="IPR002252">
    <property type="entry name" value="Glyco_hydro_36"/>
</dbReference>
<evidence type="ECO:0000256" key="1">
    <source>
        <dbReference type="ARBA" id="ARBA00022801"/>
    </source>
</evidence>
<evidence type="ECO:0000313" key="3">
    <source>
        <dbReference type="EMBL" id="MBB5967417.1"/>
    </source>
</evidence>
<dbReference type="InterPro" id="IPR013785">
    <property type="entry name" value="Aldolase_TIM"/>
</dbReference>
<dbReference type="GO" id="GO:0004557">
    <property type="term" value="F:alpha-galactosidase activity"/>
    <property type="evidence" value="ECO:0007669"/>
    <property type="project" value="UniProtKB-EC"/>
</dbReference>
<organism evidence="3 4">
    <name type="scientific">Planomonospora venezuelensis</name>
    <dbReference type="NCBI Taxonomy" id="1999"/>
    <lineage>
        <taxon>Bacteria</taxon>
        <taxon>Bacillati</taxon>
        <taxon>Actinomycetota</taxon>
        <taxon>Actinomycetes</taxon>
        <taxon>Streptosporangiales</taxon>
        <taxon>Streptosporangiaceae</taxon>
        <taxon>Planomonospora</taxon>
    </lineage>
</organism>
<protein>
    <submittedName>
        <fullName evidence="3">Alpha-galactosidase</fullName>
        <ecNumber evidence="3">3.2.1.22</ecNumber>
    </submittedName>
</protein>
<dbReference type="Proteomes" id="UP000562352">
    <property type="component" value="Unassembled WGS sequence"/>
</dbReference>
<accession>A0A841DES0</accession>
<keyword evidence="1 3" id="KW-0378">Hydrolase</keyword>
<dbReference type="GO" id="GO:0016052">
    <property type="term" value="P:carbohydrate catabolic process"/>
    <property type="evidence" value="ECO:0007669"/>
    <property type="project" value="InterPro"/>
</dbReference>
<dbReference type="Gene3D" id="3.20.20.70">
    <property type="entry name" value="Aldolase class I"/>
    <property type="match status" value="1"/>
</dbReference>
<dbReference type="InterPro" id="IPR050985">
    <property type="entry name" value="Alpha-glycosidase_related"/>
</dbReference>
<sequence length="417" mass="46331">MAWDDPGRHHAAGLAAITRGDGTTLLLGALGGDVPRVSADDDTLAGWYETSPAPWFVACGSEEEVFGAYADALSRHRSLARPRNSTGPVWCSWYSYYEDISESQMHSDLGDLRGLPFDVVQIDHGWAADVGDWQPNAKFPSGMDALAARIAEAGFVPGLWLAPFIALPTSRILRERPHLFLRDRDGELVTAGNWDGPYHALDLTLPEALDHLTTMISTAVGWGYRYLKLDFLFSAAVVAERHKEIGREQAYREAISMIRSVAGDDVYLLGCGAPVLPSLGVFDGLRIGPDVNAFWRNYNAPNDDPSDARGETSFLNSLNRLWLRPLIDLDPDVVYFRTRENLLTTKERQLLRDLAEVCNFLATSDPPSWLLPDELDLMTSYLTRQPSIRQLGRYRFAIGSREVDFAPHVAASPVWGR</sequence>
<dbReference type="CDD" id="cd14791">
    <property type="entry name" value="GH36"/>
    <property type="match status" value="1"/>
</dbReference>
<dbReference type="EMBL" id="JACHJJ010000032">
    <property type="protein sequence ID" value="MBB5967417.1"/>
    <property type="molecule type" value="Genomic_DNA"/>
</dbReference>
<proteinExistence type="predicted"/>
<dbReference type="EC" id="3.2.1.22" evidence="3"/>
<dbReference type="AlphaFoldDB" id="A0A841DES0"/>
<name>A0A841DES0_PLAVE</name>
<dbReference type="PANTHER" id="PTHR43053:SF3">
    <property type="entry name" value="ALPHA-GALACTOSIDASE C-RELATED"/>
    <property type="match status" value="1"/>
</dbReference>
<reference evidence="3 4" key="1">
    <citation type="submission" date="2020-08" db="EMBL/GenBank/DDBJ databases">
        <title>Genomic Encyclopedia of Type Strains, Phase III (KMG-III): the genomes of soil and plant-associated and newly described type strains.</title>
        <authorList>
            <person name="Whitman W."/>
        </authorList>
    </citation>
    <scope>NUCLEOTIDE SEQUENCE [LARGE SCALE GENOMIC DNA]</scope>
    <source>
        <strain evidence="3 4">CECT 3303</strain>
    </source>
</reference>
<gene>
    <name evidence="3" type="ORF">FHS22_006719</name>
</gene>
<dbReference type="SUPFAM" id="SSF51445">
    <property type="entry name" value="(Trans)glycosidases"/>
    <property type="match status" value="1"/>
</dbReference>
<keyword evidence="2 3" id="KW-0326">Glycosidase</keyword>
<dbReference type="InterPro" id="IPR017853">
    <property type="entry name" value="GH"/>
</dbReference>
<dbReference type="PANTHER" id="PTHR43053">
    <property type="entry name" value="GLYCOSIDASE FAMILY 31"/>
    <property type="match status" value="1"/>
</dbReference>
<keyword evidence="4" id="KW-1185">Reference proteome</keyword>
<evidence type="ECO:0000256" key="2">
    <source>
        <dbReference type="ARBA" id="ARBA00023295"/>
    </source>
</evidence>
<comment type="caution">
    <text evidence="3">The sequence shown here is derived from an EMBL/GenBank/DDBJ whole genome shotgun (WGS) entry which is preliminary data.</text>
</comment>
<dbReference type="Pfam" id="PF02065">
    <property type="entry name" value="Melibiase"/>
    <property type="match status" value="1"/>
</dbReference>
<evidence type="ECO:0000313" key="4">
    <source>
        <dbReference type="Proteomes" id="UP000562352"/>
    </source>
</evidence>